<dbReference type="PROSITE" id="PS51504">
    <property type="entry name" value="H15"/>
    <property type="match status" value="1"/>
</dbReference>
<evidence type="ECO:0000256" key="2">
    <source>
        <dbReference type="ARBA" id="ARBA00023125"/>
    </source>
</evidence>
<feature type="region of interest" description="Disordered" evidence="4">
    <location>
        <begin position="132"/>
        <end position="167"/>
    </location>
</feature>
<keyword evidence="3" id="KW-0539">Nucleus</keyword>
<evidence type="ECO:0000256" key="4">
    <source>
        <dbReference type="SAM" id="MobiDB-lite"/>
    </source>
</evidence>
<dbReference type="Proteomes" id="UP000075243">
    <property type="component" value="Unassembled WGS sequence"/>
</dbReference>
<dbReference type="SUPFAM" id="SSF46785">
    <property type="entry name" value="Winged helix' DNA-binding domain"/>
    <property type="match status" value="1"/>
</dbReference>
<dbReference type="EMBL" id="KQ483808">
    <property type="protein sequence ID" value="KYP40871.1"/>
    <property type="molecule type" value="Genomic_DNA"/>
</dbReference>
<dbReference type="PANTHER" id="PTHR11467:SF109">
    <property type="entry name" value="H15 DOMAIN-CONTAINING PROTEIN"/>
    <property type="match status" value="1"/>
</dbReference>
<dbReference type="InterPro" id="IPR036390">
    <property type="entry name" value="WH_DNA-bd_sf"/>
</dbReference>
<dbReference type="OMA" id="WAHAKIL"/>
<evidence type="ECO:0000313" key="6">
    <source>
        <dbReference type="EMBL" id="KYP40871.1"/>
    </source>
</evidence>
<evidence type="ECO:0000313" key="7">
    <source>
        <dbReference type="Proteomes" id="UP000075243"/>
    </source>
</evidence>
<sequence>MEDSTTSQIMSHLTDSLIAQLTQLHPSLSINPHHASLIQRRLQNLLPTLHTPTHPPYALMIRNAIIGLKEEEGSTEEAISGFIRREYNDLPWAHAKILGMQLEKLCQIGEIACAEGGRFALVDEEDDETKEQCESRGKRKRVNRRRNVGDGDSFEEGESQEGQPQVVGQQCQVLSHFAVF</sequence>
<feature type="domain" description="H15" evidence="5">
    <location>
        <begin position="53"/>
        <end position="123"/>
    </location>
</feature>
<evidence type="ECO:0000256" key="1">
    <source>
        <dbReference type="ARBA" id="ARBA00004123"/>
    </source>
</evidence>
<protein>
    <submittedName>
        <fullName evidence="6">Histone H1</fullName>
    </submittedName>
</protein>
<keyword evidence="2" id="KW-0238">DNA-binding</keyword>
<evidence type="ECO:0000259" key="5">
    <source>
        <dbReference type="PROSITE" id="PS51504"/>
    </source>
</evidence>
<dbReference type="Gene3D" id="1.10.10.10">
    <property type="entry name" value="Winged helix-like DNA-binding domain superfamily/Winged helix DNA-binding domain"/>
    <property type="match status" value="1"/>
</dbReference>
<dbReference type="GO" id="GO:0006334">
    <property type="term" value="P:nucleosome assembly"/>
    <property type="evidence" value="ECO:0007669"/>
    <property type="project" value="InterPro"/>
</dbReference>
<accession>A0A151REB5</accession>
<dbReference type="GO" id="GO:0045910">
    <property type="term" value="P:negative regulation of DNA recombination"/>
    <property type="evidence" value="ECO:0007669"/>
    <property type="project" value="TreeGrafter"/>
</dbReference>
<dbReference type="Pfam" id="PF00538">
    <property type="entry name" value="Linker_histone"/>
    <property type="match status" value="1"/>
</dbReference>
<dbReference type="GO" id="GO:0031492">
    <property type="term" value="F:nucleosomal DNA binding"/>
    <property type="evidence" value="ECO:0007669"/>
    <property type="project" value="TreeGrafter"/>
</dbReference>
<comment type="subcellular location">
    <subcellularLocation>
        <location evidence="1">Nucleus</location>
    </subcellularLocation>
</comment>
<reference evidence="6" key="1">
    <citation type="journal article" date="2012" name="Nat. Biotechnol.">
        <title>Draft genome sequence of pigeonpea (Cajanus cajan), an orphan legume crop of resource-poor farmers.</title>
        <authorList>
            <person name="Varshney R.K."/>
            <person name="Chen W."/>
            <person name="Li Y."/>
            <person name="Bharti A.K."/>
            <person name="Saxena R.K."/>
            <person name="Schlueter J.A."/>
            <person name="Donoghue M.T."/>
            <person name="Azam S."/>
            <person name="Fan G."/>
            <person name="Whaley A.M."/>
            <person name="Farmer A.D."/>
            <person name="Sheridan J."/>
            <person name="Iwata A."/>
            <person name="Tuteja R."/>
            <person name="Penmetsa R.V."/>
            <person name="Wu W."/>
            <person name="Upadhyaya H.D."/>
            <person name="Yang S.P."/>
            <person name="Shah T."/>
            <person name="Saxena K.B."/>
            <person name="Michael T."/>
            <person name="McCombie W.R."/>
            <person name="Yang B."/>
            <person name="Zhang G."/>
            <person name="Yang H."/>
            <person name="Wang J."/>
            <person name="Spillane C."/>
            <person name="Cook D.R."/>
            <person name="May G.D."/>
            <person name="Xu X."/>
            <person name="Jackson S.A."/>
        </authorList>
    </citation>
    <scope>NUCLEOTIDE SEQUENCE [LARGE SCALE GENOMIC DNA]</scope>
</reference>
<dbReference type="GO" id="GO:0003690">
    <property type="term" value="F:double-stranded DNA binding"/>
    <property type="evidence" value="ECO:0007669"/>
    <property type="project" value="TreeGrafter"/>
</dbReference>
<dbReference type="GO" id="GO:0000786">
    <property type="term" value="C:nucleosome"/>
    <property type="evidence" value="ECO:0007669"/>
    <property type="project" value="InterPro"/>
</dbReference>
<dbReference type="PANTHER" id="PTHR11467">
    <property type="entry name" value="HISTONE H1"/>
    <property type="match status" value="1"/>
</dbReference>
<evidence type="ECO:0000256" key="3">
    <source>
        <dbReference type="ARBA" id="ARBA00023242"/>
    </source>
</evidence>
<dbReference type="InterPro" id="IPR005818">
    <property type="entry name" value="Histone_H1/H5_H15"/>
</dbReference>
<proteinExistence type="predicted"/>
<name>A0A151REB5_CAJCA</name>
<gene>
    <name evidence="6" type="ORF">KK1_037758</name>
</gene>
<dbReference type="STRING" id="3821.A0A151REB5"/>
<keyword evidence="7" id="KW-1185">Reference proteome</keyword>
<dbReference type="GO" id="GO:0030261">
    <property type="term" value="P:chromosome condensation"/>
    <property type="evidence" value="ECO:0007669"/>
    <property type="project" value="TreeGrafter"/>
</dbReference>
<organism evidence="6 7">
    <name type="scientific">Cajanus cajan</name>
    <name type="common">Pigeon pea</name>
    <name type="synonym">Cajanus indicus</name>
    <dbReference type="NCBI Taxonomy" id="3821"/>
    <lineage>
        <taxon>Eukaryota</taxon>
        <taxon>Viridiplantae</taxon>
        <taxon>Streptophyta</taxon>
        <taxon>Embryophyta</taxon>
        <taxon>Tracheophyta</taxon>
        <taxon>Spermatophyta</taxon>
        <taxon>Magnoliopsida</taxon>
        <taxon>eudicotyledons</taxon>
        <taxon>Gunneridae</taxon>
        <taxon>Pentapetalae</taxon>
        <taxon>rosids</taxon>
        <taxon>fabids</taxon>
        <taxon>Fabales</taxon>
        <taxon>Fabaceae</taxon>
        <taxon>Papilionoideae</taxon>
        <taxon>50 kb inversion clade</taxon>
        <taxon>NPAAA clade</taxon>
        <taxon>indigoferoid/millettioid clade</taxon>
        <taxon>Phaseoleae</taxon>
        <taxon>Cajanus</taxon>
    </lineage>
</organism>
<feature type="compositionally biased region" description="Basic residues" evidence="4">
    <location>
        <begin position="137"/>
        <end position="146"/>
    </location>
</feature>
<dbReference type="InterPro" id="IPR036388">
    <property type="entry name" value="WH-like_DNA-bd_sf"/>
</dbReference>
<dbReference type="Gramene" id="C.cajan_35507.t">
    <property type="protein sequence ID" value="C.cajan_35507.t"/>
    <property type="gene ID" value="C.cajan_35507"/>
</dbReference>
<dbReference type="AlphaFoldDB" id="A0A151REB5"/>
<dbReference type="GO" id="GO:0005730">
    <property type="term" value="C:nucleolus"/>
    <property type="evidence" value="ECO:0007669"/>
    <property type="project" value="TreeGrafter"/>
</dbReference>
<dbReference type="SMART" id="SM00526">
    <property type="entry name" value="H15"/>
    <property type="match status" value="1"/>
</dbReference>